<dbReference type="FunFam" id="3.90.1640.30:FF:000001">
    <property type="entry name" value="Single-stranded-DNA-specific exonuclease RecJ"/>
    <property type="match status" value="1"/>
</dbReference>
<dbReference type="GO" id="GO:0006281">
    <property type="term" value="P:DNA repair"/>
    <property type="evidence" value="ECO:0007669"/>
    <property type="project" value="InterPro"/>
</dbReference>
<dbReference type="SUPFAM" id="SSF64182">
    <property type="entry name" value="DHH phosphoesterases"/>
    <property type="match status" value="1"/>
</dbReference>
<organism evidence="9">
    <name type="scientific">marine sediment metagenome</name>
    <dbReference type="NCBI Taxonomy" id="412755"/>
    <lineage>
        <taxon>unclassified sequences</taxon>
        <taxon>metagenomes</taxon>
        <taxon>ecological metagenomes</taxon>
    </lineage>
</organism>
<protein>
    <recommendedName>
        <fullName evidence="2">Single-stranded-DNA-specific exonuclease RecJ</fullName>
    </recommendedName>
</protein>
<dbReference type="EMBL" id="LAZR01000004">
    <property type="protein sequence ID" value="KKO10979.1"/>
    <property type="molecule type" value="Genomic_DNA"/>
</dbReference>
<comment type="similarity">
    <text evidence="1">Belongs to the RecJ family.</text>
</comment>
<dbReference type="InterPro" id="IPR004610">
    <property type="entry name" value="RecJ"/>
</dbReference>
<evidence type="ECO:0000313" key="9">
    <source>
        <dbReference type="EMBL" id="KKO10979.1"/>
    </source>
</evidence>
<dbReference type="InterPro" id="IPR001667">
    <property type="entry name" value="DDH_dom"/>
</dbReference>
<dbReference type="PANTHER" id="PTHR30255">
    <property type="entry name" value="SINGLE-STRANDED-DNA-SPECIFIC EXONUCLEASE RECJ"/>
    <property type="match status" value="1"/>
</dbReference>
<dbReference type="NCBIfam" id="TIGR00644">
    <property type="entry name" value="recJ"/>
    <property type="match status" value="1"/>
</dbReference>
<dbReference type="InterPro" id="IPR038763">
    <property type="entry name" value="DHH_sf"/>
</dbReference>
<dbReference type="GO" id="GO:0006310">
    <property type="term" value="P:DNA recombination"/>
    <property type="evidence" value="ECO:0007669"/>
    <property type="project" value="InterPro"/>
</dbReference>
<dbReference type="PANTHER" id="PTHR30255:SF2">
    <property type="entry name" value="SINGLE-STRANDED-DNA-SPECIFIC EXONUCLEASE RECJ"/>
    <property type="match status" value="1"/>
</dbReference>
<evidence type="ECO:0000256" key="1">
    <source>
        <dbReference type="ARBA" id="ARBA00005915"/>
    </source>
</evidence>
<evidence type="ECO:0000259" key="7">
    <source>
        <dbReference type="Pfam" id="PF02272"/>
    </source>
</evidence>
<dbReference type="GO" id="GO:0008409">
    <property type="term" value="F:5'-3' exonuclease activity"/>
    <property type="evidence" value="ECO:0007669"/>
    <property type="project" value="InterPro"/>
</dbReference>
<keyword evidence="5" id="KW-0269">Exonuclease</keyword>
<dbReference type="InterPro" id="IPR041122">
    <property type="entry name" value="RecJ_OB"/>
</dbReference>
<dbReference type="Gene3D" id="3.10.310.30">
    <property type="match status" value="1"/>
</dbReference>
<evidence type="ECO:0000256" key="5">
    <source>
        <dbReference type="ARBA" id="ARBA00022839"/>
    </source>
</evidence>
<dbReference type="Gene3D" id="3.90.1640.30">
    <property type="match status" value="1"/>
</dbReference>
<evidence type="ECO:0000256" key="3">
    <source>
        <dbReference type="ARBA" id="ARBA00022722"/>
    </source>
</evidence>
<dbReference type="GO" id="GO:0003676">
    <property type="term" value="F:nucleic acid binding"/>
    <property type="evidence" value="ECO:0007669"/>
    <property type="project" value="InterPro"/>
</dbReference>
<keyword evidence="4" id="KW-0378">Hydrolase</keyword>
<dbReference type="Pfam" id="PF02272">
    <property type="entry name" value="DHHA1"/>
    <property type="match status" value="1"/>
</dbReference>
<gene>
    <name evidence="9" type="ORF">LCGC14_0024640</name>
</gene>
<dbReference type="InterPro" id="IPR051673">
    <property type="entry name" value="SSDNA_exonuclease_RecJ"/>
</dbReference>
<name>A0A0F9Z1M5_9ZZZZ</name>
<dbReference type="Pfam" id="PF01368">
    <property type="entry name" value="DHH"/>
    <property type="match status" value="1"/>
</dbReference>
<comment type="caution">
    <text evidence="9">The sequence shown here is derived from an EMBL/GenBank/DDBJ whole genome shotgun (WGS) entry which is preliminary data.</text>
</comment>
<accession>A0A0F9Z1M5</accession>
<evidence type="ECO:0000259" key="6">
    <source>
        <dbReference type="Pfam" id="PF01368"/>
    </source>
</evidence>
<reference evidence="9" key="1">
    <citation type="journal article" date="2015" name="Nature">
        <title>Complex archaea that bridge the gap between prokaryotes and eukaryotes.</title>
        <authorList>
            <person name="Spang A."/>
            <person name="Saw J.H."/>
            <person name="Jorgensen S.L."/>
            <person name="Zaremba-Niedzwiedzka K."/>
            <person name="Martijn J."/>
            <person name="Lind A.E."/>
            <person name="van Eijk R."/>
            <person name="Schleper C."/>
            <person name="Guy L."/>
            <person name="Ettema T.J."/>
        </authorList>
    </citation>
    <scope>NUCLEOTIDE SEQUENCE</scope>
</reference>
<evidence type="ECO:0000256" key="4">
    <source>
        <dbReference type="ARBA" id="ARBA00022801"/>
    </source>
</evidence>
<dbReference type="InterPro" id="IPR003156">
    <property type="entry name" value="DHHA1_dom"/>
</dbReference>
<feature type="domain" description="RecJ OB" evidence="8">
    <location>
        <begin position="479"/>
        <end position="583"/>
    </location>
</feature>
<sequence length="587" mass="63579">MLIERRQVSAQTALHGTLPPLLERIYAARNITDPAQLKLELSALLSPDSMKDMPAATALLWDVLQGQGQQQGRILIISDFDADGATSCALVLRALRQMGFHSLDYIVPDRFIYGYGLSPEIAELAVARKPDLIITVDNGISSHEGIALVRAAGIKVLVTDHHLPGDELPDANAILNPNQHGCNFASKALAGVGVVFYLMLALRAFLRDKQWFSKAGTPEPNLADLLDLVALGTVADLVPLDKNNRILVNEGLRRIRAGRACAGILAILEQAKRPRHNLVASDLGFAVGPRLNAAGRLQDMARGIDCLLCDDANTAASIASELDRINNERKRIEGDMREQAMASLTLMQAELQAQSSADMPAALCLYNGDWHQGVVGILASRIKETFHRPVIVFASADSAENGEAELKGSARSIPGLHIRDLLDTIATRNPGMITRFGGHAMAAGLSLPRDQLDDFRQALENGAAALLDKAALQQKLLSDGDLAADDLCMGTAQLLRDAGPWGQAFPEPLFDGEFLVVSQRLVGTNHLKLVVSPDDGRTVIDAIAFNIDTALWPDASCQRLRLAYRLDINEYRGQQQVQLMVEHLAAL</sequence>
<evidence type="ECO:0000256" key="2">
    <source>
        <dbReference type="ARBA" id="ARBA00019841"/>
    </source>
</evidence>
<feature type="domain" description="DDH" evidence="6">
    <location>
        <begin position="73"/>
        <end position="233"/>
    </location>
</feature>
<feature type="domain" description="DHHA1" evidence="7">
    <location>
        <begin position="365"/>
        <end position="460"/>
    </location>
</feature>
<proteinExistence type="inferred from homology"/>
<keyword evidence="3" id="KW-0540">Nuclease</keyword>
<evidence type="ECO:0000259" key="8">
    <source>
        <dbReference type="Pfam" id="PF17768"/>
    </source>
</evidence>
<dbReference type="AlphaFoldDB" id="A0A0F9Z1M5"/>
<dbReference type="Pfam" id="PF17768">
    <property type="entry name" value="RecJ_OB"/>
    <property type="match status" value="1"/>
</dbReference>